<dbReference type="Proteomes" id="UP000255326">
    <property type="component" value="Unassembled WGS sequence"/>
</dbReference>
<dbReference type="Pfam" id="PF08327">
    <property type="entry name" value="AHSA1"/>
    <property type="match status" value="1"/>
</dbReference>
<evidence type="ECO:0000256" key="1">
    <source>
        <dbReference type="ARBA" id="ARBA00006817"/>
    </source>
</evidence>
<dbReference type="Gene3D" id="3.30.530.20">
    <property type="match status" value="1"/>
</dbReference>
<keyword evidence="4" id="KW-1185">Reference proteome</keyword>
<dbReference type="AlphaFoldDB" id="A0A370G495"/>
<evidence type="ECO:0000259" key="2">
    <source>
        <dbReference type="Pfam" id="PF08327"/>
    </source>
</evidence>
<proteinExistence type="inferred from homology"/>
<name>A0A370G495_9BACI</name>
<reference evidence="3 4" key="1">
    <citation type="submission" date="2018-07" db="EMBL/GenBank/DDBJ databases">
        <title>Genomic Encyclopedia of Type Strains, Phase IV (KMG-IV): sequencing the most valuable type-strain genomes for metagenomic binning, comparative biology and taxonomic classification.</title>
        <authorList>
            <person name="Goeker M."/>
        </authorList>
    </citation>
    <scope>NUCLEOTIDE SEQUENCE [LARGE SCALE GENOMIC DNA]</scope>
    <source>
        <strain evidence="3 4">DSM 25281</strain>
    </source>
</reference>
<comment type="similarity">
    <text evidence="1">Belongs to the AHA1 family.</text>
</comment>
<dbReference type="InterPro" id="IPR013538">
    <property type="entry name" value="ASHA1/2-like_C"/>
</dbReference>
<evidence type="ECO:0000313" key="4">
    <source>
        <dbReference type="Proteomes" id="UP000255326"/>
    </source>
</evidence>
<sequence>MDNNLNHSFEFTRVFDAPRELVFKAWTETIHFSKWWGPKEFTLKVVIMNARSGGRFLGFLTSTDGNRVMWRKFTYQEVIEPEKVSFIQSFSDEQGNTVEAPFSGSWPLEIMNVITLEEDEGKTVLKLKGFPVDASAEEQESYNSMAPMLQKDLEGTFDKIADYLVSLK</sequence>
<dbReference type="EMBL" id="QQAY01000019">
    <property type="protein sequence ID" value="RDI38030.1"/>
    <property type="molecule type" value="Genomic_DNA"/>
</dbReference>
<feature type="domain" description="Activator of Hsp90 ATPase homologue 1/2-like C-terminal" evidence="2">
    <location>
        <begin position="16"/>
        <end position="163"/>
    </location>
</feature>
<dbReference type="RefSeq" id="WP_114747039.1">
    <property type="nucleotide sequence ID" value="NZ_QQAY01000019.1"/>
</dbReference>
<gene>
    <name evidence="3" type="ORF">DFR59_11942</name>
</gene>
<organism evidence="3 4">
    <name type="scientific">Falsibacillus pallidus</name>
    <dbReference type="NCBI Taxonomy" id="493781"/>
    <lineage>
        <taxon>Bacteria</taxon>
        <taxon>Bacillati</taxon>
        <taxon>Bacillota</taxon>
        <taxon>Bacilli</taxon>
        <taxon>Bacillales</taxon>
        <taxon>Bacillaceae</taxon>
        <taxon>Falsibacillus</taxon>
    </lineage>
</organism>
<evidence type="ECO:0000313" key="3">
    <source>
        <dbReference type="EMBL" id="RDI38030.1"/>
    </source>
</evidence>
<dbReference type="OrthoDB" id="118413at2"/>
<accession>A0A370G495</accession>
<dbReference type="SUPFAM" id="SSF55961">
    <property type="entry name" value="Bet v1-like"/>
    <property type="match status" value="1"/>
</dbReference>
<protein>
    <submittedName>
        <fullName evidence="3">Uncharacterized protein YndB with AHSA1/START domain</fullName>
    </submittedName>
</protein>
<comment type="caution">
    <text evidence="3">The sequence shown here is derived from an EMBL/GenBank/DDBJ whole genome shotgun (WGS) entry which is preliminary data.</text>
</comment>
<dbReference type="InterPro" id="IPR023393">
    <property type="entry name" value="START-like_dom_sf"/>
</dbReference>